<name>A0A5P1FU73_ASPOF</name>
<proteinExistence type="predicted"/>
<feature type="compositionally biased region" description="Acidic residues" evidence="1">
    <location>
        <begin position="40"/>
        <end position="52"/>
    </location>
</feature>
<gene>
    <name evidence="2" type="ORF">A4U43_C01F15690</name>
</gene>
<organism evidence="2 3">
    <name type="scientific">Asparagus officinalis</name>
    <name type="common">Garden asparagus</name>
    <dbReference type="NCBI Taxonomy" id="4686"/>
    <lineage>
        <taxon>Eukaryota</taxon>
        <taxon>Viridiplantae</taxon>
        <taxon>Streptophyta</taxon>
        <taxon>Embryophyta</taxon>
        <taxon>Tracheophyta</taxon>
        <taxon>Spermatophyta</taxon>
        <taxon>Magnoliopsida</taxon>
        <taxon>Liliopsida</taxon>
        <taxon>Asparagales</taxon>
        <taxon>Asparagaceae</taxon>
        <taxon>Asparagoideae</taxon>
        <taxon>Asparagus</taxon>
    </lineage>
</organism>
<dbReference type="EMBL" id="CM007381">
    <property type="protein sequence ID" value="ONK80261.1"/>
    <property type="molecule type" value="Genomic_DNA"/>
</dbReference>
<protein>
    <submittedName>
        <fullName evidence="2">Uncharacterized protein</fullName>
    </submittedName>
</protein>
<dbReference type="Proteomes" id="UP000243459">
    <property type="component" value="Chromosome 1"/>
</dbReference>
<feature type="compositionally biased region" description="Low complexity" evidence="1">
    <location>
        <begin position="63"/>
        <end position="82"/>
    </location>
</feature>
<dbReference type="Gramene" id="ONK80261">
    <property type="protein sequence ID" value="ONK80261"/>
    <property type="gene ID" value="A4U43_C01F15690"/>
</dbReference>
<feature type="region of interest" description="Disordered" evidence="1">
    <location>
        <begin position="34"/>
        <end position="91"/>
    </location>
</feature>
<sequence>MLKDERAAWEVAEWKVTALEAEWVAWNRRDRGEGRGVVLDLDDEDEGDEESGEDSKRDDQDEVAPVVAQSASAPESSSTLASHTPDLSQDP</sequence>
<evidence type="ECO:0000313" key="3">
    <source>
        <dbReference type="Proteomes" id="UP000243459"/>
    </source>
</evidence>
<evidence type="ECO:0000256" key="1">
    <source>
        <dbReference type="SAM" id="MobiDB-lite"/>
    </source>
</evidence>
<reference evidence="3" key="1">
    <citation type="journal article" date="2017" name="Nat. Commun.">
        <title>The asparagus genome sheds light on the origin and evolution of a young Y chromosome.</title>
        <authorList>
            <person name="Harkess A."/>
            <person name="Zhou J."/>
            <person name="Xu C."/>
            <person name="Bowers J.E."/>
            <person name="Van der Hulst R."/>
            <person name="Ayyampalayam S."/>
            <person name="Mercati F."/>
            <person name="Riccardi P."/>
            <person name="McKain M.R."/>
            <person name="Kakrana A."/>
            <person name="Tang H."/>
            <person name="Ray J."/>
            <person name="Groenendijk J."/>
            <person name="Arikit S."/>
            <person name="Mathioni S.M."/>
            <person name="Nakano M."/>
            <person name="Shan H."/>
            <person name="Telgmann-Rauber A."/>
            <person name="Kanno A."/>
            <person name="Yue Z."/>
            <person name="Chen H."/>
            <person name="Li W."/>
            <person name="Chen Y."/>
            <person name="Xu X."/>
            <person name="Zhang Y."/>
            <person name="Luo S."/>
            <person name="Chen H."/>
            <person name="Gao J."/>
            <person name="Mao Z."/>
            <person name="Pires J.C."/>
            <person name="Luo M."/>
            <person name="Kudrna D."/>
            <person name="Wing R.A."/>
            <person name="Meyers B.C."/>
            <person name="Yi K."/>
            <person name="Kong H."/>
            <person name="Lavrijsen P."/>
            <person name="Sunseri F."/>
            <person name="Falavigna A."/>
            <person name="Ye Y."/>
            <person name="Leebens-Mack J.H."/>
            <person name="Chen G."/>
        </authorList>
    </citation>
    <scope>NUCLEOTIDE SEQUENCE [LARGE SCALE GENOMIC DNA]</scope>
    <source>
        <strain evidence="3">cv. DH0086</strain>
    </source>
</reference>
<keyword evidence="3" id="KW-1185">Reference proteome</keyword>
<evidence type="ECO:0000313" key="2">
    <source>
        <dbReference type="EMBL" id="ONK80261.1"/>
    </source>
</evidence>
<accession>A0A5P1FU73</accession>
<dbReference type="AlphaFoldDB" id="A0A5P1FU73"/>